<evidence type="ECO:0000256" key="4">
    <source>
        <dbReference type="ARBA" id="ARBA00022694"/>
    </source>
</evidence>
<protein>
    <recommendedName>
        <fullName evidence="8">tRNA(Ile)-lysidine synthase</fullName>
        <ecNumber evidence="8">6.3.4.19</ecNumber>
    </recommendedName>
    <alternativeName>
        <fullName evidence="8">tRNA(Ile)-2-lysyl-cytidine synthase</fullName>
    </alternativeName>
    <alternativeName>
        <fullName evidence="8">tRNA(Ile)-lysidine synthetase</fullName>
    </alternativeName>
</protein>
<sequence length="434" mass="48274">MKDPVALLARLPGRFPDAKRWLIAYSGGLDSQVLLTAAAEVLPHAQLLAVHVHHGLQAAGDDWAASCQHHSSELNIDFQLCRVAPQSSSEAAARDARYQAFATLMQPGDVLLMAHHANDQAETLLYRLIRGAGVAGLSAMPVERPLGQGKLVRPFLSLSRSVLESWARQRELDWVEDPSNAYQQYARNYLRHQVMPVITQRWPGAVTQFVETAGYMAEARELLDVLAEQDAVSCLESPEVLQLPPLFQLSETRQNNLLRYWLRSHQCVLGTESLHQLRRQFLQGKGNPERLLQLQPDLHLRTYRERLFLWRPSVLSTCLTAGPLTLQPGSAISLAGGVLRIDGDAPGQNGIMQLKYRQGGEQLHPAGRGVGVSLSKLFQEVGVPPWLRDSWPLLCDDKGILVVPGICEDQRWQGKSNLSCLWQPFGLSGEPFFC</sequence>
<accession>A0A5J6LHE6</accession>
<dbReference type="SUPFAM" id="SSF52402">
    <property type="entry name" value="Adenine nucleotide alpha hydrolases-like"/>
    <property type="match status" value="1"/>
</dbReference>
<keyword evidence="6 8" id="KW-0067">ATP-binding</keyword>
<dbReference type="Pfam" id="PF01171">
    <property type="entry name" value="ATP_bind_3"/>
    <property type="match status" value="1"/>
</dbReference>
<evidence type="ECO:0000259" key="9">
    <source>
        <dbReference type="SMART" id="SM00977"/>
    </source>
</evidence>
<dbReference type="AlphaFoldDB" id="A0A5J6LHE6"/>
<dbReference type="CDD" id="cd01992">
    <property type="entry name" value="TilS_N"/>
    <property type="match status" value="1"/>
</dbReference>
<keyword evidence="2 8" id="KW-0963">Cytoplasm</keyword>
<dbReference type="RefSeq" id="WP_151057379.1">
    <property type="nucleotide sequence ID" value="NZ_CP044222.1"/>
</dbReference>
<reference evidence="10 11" key="1">
    <citation type="submission" date="2019-09" db="EMBL/GenBank/DDBJ databases">
        <title>Nitrincola iocasae sp. nov., a bacterium isolated from the sediment collected at a cold seep field in South China Sea.</title>
        <authorList>
            <person name="Zhang H."/>
            <person name="Wang H."/>
            <person name="Li C."/>
        </authorList>
    </citation>
    <scope>NUCLEOTIDE SEQUENCE [LARGE SCALE GENOMIC DNA]</scope>
    <source>
        <strain evidence="10 11">KXZD1103</strain>
    </source>
</reference>
<dbReference type="InterPro" id="IPR012094">
    <property type="entry name" value="tRNA_Ile_lys_synt"/>
</dbReference>
<dbReference type="NCBIfam" id="TIGR02433">
    <property type="entry name" value="lysidine_TilS_C"/>
    <property type="match status" value="1"/>
</dbReference>
<keyword evidence="4 8" id="KW-0819">tRNA processing</keyword>
<comment type="similarity">
    <text evidence="8">Belongs to the tRNA(Ile)-lysidine synthase family.</text>
</comment>
<dbReference type="InterPro" id="IPR012795">
    <property type="entry name" value="tRNA_Ile_lys_synt_N"/>
</dbReference>
<dbReference type="GO" id="GO:0005524">
    <property type="term" value="F:ATP binding"/>
    <property type="evidence" value="ECO:0007669"/>
    <property type="project" value="UniProtKB-UniRule"/>
</dbReference>
<dbReference type="Gene3D" id="1.20.59.20">
    <property type="match status" value="1"/>
</dbReference>
<dbReference type="PANTHER" id="PTHR43033">
    <property type="entry name" value="TRNA(ILE)-LYSIDINE SYNTHASE-RELATED"/>
    <property type="match status" value="1"/>
</dbReference>
<dbReference type="Pfam" id="PF09179">
    <property type="entry name" value="TilS"/>
    <property type="match status" value="1"/>
</dbReference>
<proteinExistence type="inferred from homology"/>
<dbReference type="GO" id="GO:0006400">
    <property type="term" value="P:tRNA modification"/>
    <property type="evidence" value="ECO:0007669"/>
    <property type="project" value="UniProtKB-UniRule"/>
</dbReference>
<dbReference type="InterPro" id="IPR014729">
    <property type="entry name" value="Rossmann-like_a/b/a_fold"/>
</dbReference>
<comment type="catalytic activity">
    <reaction evidence="7 8">
        <text>cytidine(34) in tRNA(Ile2) + L-lysine + ATP = lysidine(34) in tRNA(Ile2) + AMP + diphosphate + H(+)</text>
        <dbReference type="Rhea" id="RHEA:43744"/>
        <dbReference type="Rhea" id="RHEA-COMP:10625"/>
        <dbReference type="Rhea" id="RHEA-COMP:10670"/>
        <dbReference type="ChEBI" id="CHEBI:15378"/>
        <dbReference type="ChEBI" id="CHEBI:30616"/>
        <dbReference type="ChEBI" id="CHEBI:32551"/>
        <dbReference type="ChEBI" id="CHEBI:33019"/>
        <dbReference type="ChEBI" id="CHEBI:82748"/>
        <dbReference type="ChEBI" id="CHEBI:83665"/>
        <dbReference type="ChEBI" id="CHEBI:456215"/>
        <dbReference type="EC" id="6.3.4.19"/>
    </reaction>
</comment>
<dbReference type="InterPro" id="IPR015262">
    <property type="entry name" value="tRNA_Ile_lys_synt_subst-bd"/>
</dbReference>
<organism evidence="10 11">
    <name type="scientific">Nitrincola iocasae</name>
    <dbReference type="NCBI Taxonomy" id="2614693"/>
    <lineage>
        <taxon>Bacteria</taxon>
        <taxon>Pseudomonadati</taxon>
        <taxon>Pseudomonadota</taxon>
        <taxon>Gammaproteobacteria</taxon>
        <taxon>Oceanospirillales</taxon>
        <taxon>Oceanospirillaceae</taxon>
        <taxon>Nitrincola</taxon>
    </lineage>
</organism>
<feature type="binding site" evidence="8">
    <location>
        <begin position="26"/>
        <end position="31"/>
    </location>
    <ligand>
        <name>ATP</name>
        <dbReference type="ChEBI" id="CHEBI:30616"/>
    </ligand>
</feature>
<evidence type="ECO:0000256" key="5">
    <source>
        <dbReference type="ARBA" id="ARBA00022741"/>
    </source>
</evidence>
<comment type="function">
    <text evidence="8">Ligates lysine onto the cytidine present at position 34 of the AUA codon-specific tRNA(Ile) that contains the anticodon CAU, in an ATP-dependent manner. Cytidine is converted to lysidine, thus changing the amino acid specificity of the tRNA from methionine to isoleucine.</text>
</comment>
<dbReference type="InterPro" id="IPR011063">
    <property type="entry name" value="TilS/TtcA_N"/>
</dbReference>
<dbReference type="PANTHER" id="PTHR43033:SF1">
    <property type="entry name" value="TRNA(ILE)-LYSIDINE SYNTHASE-RELATED"/>
    <property type="match status" value="1"/>
</dbReference>
<dbReference type="GO" id="GO:0005737">
    <property type="term" value="C:cytoplasm"/>
    <property type="evidence" value="ECO:0007669"/>
    <property type="project" value="UniProtKB-SubCell"/>
</dbReference>
<evidence type="ECO:0000256" key="7">
    <source>
        <dbReference type="ARBA" id="ARBA00048539"/>
    </source>
</evidence>
<keyword evidence="3 8" id="KW-0436">Ligase</keyword>
<dbReference type="SUPFAM" id="SSF82829">
    <property type="entry name" value="MesJ substrate recognition domain-like"/>
    <property type="match status" value="1"/>
</dbReference>
<dbReference type="HAMAP" id="MF_01161">
    <property type="entry name" value="tRNA_Ile_lys_synt"/>
    <property type="match status" value="1"/>
</dbReference>
<evidence type="ECO:0000256" key="3">
    <source>
        <dbReference type="ARBA" id="ARBA00022598"/>
    </source>
</evidence>
<evidence type="ECO:0000256" key="6">
    <source>
        <dbReference type="ARBA" id="ARBA00022840"/>
    </source>
</evidence>
<evidence type="ECO:0000313" key="10">
    <source>
        <dbReference type="EMBL" id="QEW07696.1"/>
    </source>
</evidence>
<comment type="domain">
    <text evidence="8">The N-terminal region contains the highly conserved SGGXDS motif, predicted to be a P-loop motif involved in ATP binding.</text>
</comment>
<comment type="subcellular location">
    <subcellularLocation>
        <location evidence="1 8">Cytoplasm</location>
    </subcellularLocation>
</comment>
<dbReference type="GO" id="GO:0032267">
    <property type="term" value="F:tRNA(Ile)-lysidine synthase activity"/>
    <property type="evidence" value="ECO:0007669"/>
    <property type="project" value="UniProtKB-EC"/>
</dbReference>
<gene>
    <name evidence="8 10" type="primary">tilS</name>
    <name evidence="10" type="ORF">F5I99_15025</name>
</gene>
<feature type="domain" description="Lysidine-tRNA(Ile) synthetase C-terminal" evidence="9">
    <location>
        <begin position="352"/>
        <end position="425"/>
    </location>
</feature>
<dbReference type="Pfam" id="PF11734">
    <property type="entry name" value="TilS_C"/>
    <property type="match status" value="1"/>
</dbReference>
<evidence type="ECO:0000256" key="1">
    <source>
        <dbReference type="ARBA" id="ARBA00004496"/>
    </source>
</evidence>
<dbReference type="Gene3D" id="3.40.50.620">
    <property type="entry name" value="HUPs"/>
    <property type="match status" value="1"/>
</dbReference>
<keyword evidence="5 8" id="KW-0547">Nucleotide-binding</keyword>
<evidence type="ECO:0000313" key="11">
    <source>
        <dbReference type="Proteomes" id="UP000325606"/>
    </source>
</evidence>
<name>A0A5J6LHE6_9GAMM</name>
<dbReference type="KEGG" id="nik:F5I99_15025"/>
<dbReference type="Proteomes" id="UP000325606">
    <property type="component" value="Chromosome"/>
</dbReference>
<dbReference type="EC" id="6.3.4.19" evidence="8"/>
<dbReference type="SMART" id="SM00977">
    <property type="entry name" value="TilS_C"/>
    <property type="match status" value="1"/>
</dbReference>
<evidence type="ECO:0000256" key="8">
    <source>
        <dbReference type="HAMAP-Rule" id="MF_01161"/>
    </source>
</evidence>
<dbReference type="SUPFAM" id="SSF56037">
    <property type="entry name" value="PheT/TilS domain"/>
    <property type="match status" value="1"/>
</dbReference>
<dbReference type="InterPro" id="IPR012796">
    <property type="entry name" value="Lysidine-tRNA-synth_C"/>
</dbReference>
<keyword evidence="11" id="KW-1185">Reference proteome</keyword>
<dbReference type="EMBL" id="CP044222">
    <property type="protein sequence ID" value="QEW07696.1"/>
    <property type="molecule type" value="Genomic_DNA"/>
</dbReference>
<evidence type="ECO:0000256" key="2">
    <source>
        <dbReference type="ARBA" id="ARBA00022490"/>
    </source>
</evidence>
<dbReference type="NCBIfam" id="TIGR02432">
    <property type="entry name" value="lysidine_TilS_N"/>
    <property type="match status" value="1"/>
</dbReference>